<dbReference type="GO" id="GO:0005737">
    <property type="term" value="C:cytoplasm"/>
    <property type="evidence" value="ECO:0007669"/>
    <property type="project" value="UniProtKB-SubCell"/>
</dbReference>
<keyword evidence="4 7" id="KW-0862">Zinc</keyword>
<feature type="binding site" evidence="7">
    <location>
        <position position="114"/>
    </location>
    <ligand>
        <name>Zn(2+)</name>
        <dbReference type="ChEBI" id="CHEBI:29105"/>
    </ligand>
</feature>
<dbReference type="FunFam" id="3.40.225.10:FF:000003">
    <property type="entry name" value="Methylthioribulose-1-phosphate dehydratase"/>
    <property type="match status" value="1"/>
</dbReference>
<dbReference type="EC" id="4.2.1.109" evidence="7"/>
<gene>
    <name evidence="7" type="primary">MDE1</name>
    <name evidence="9" type="ORF">EX30DRAFT_394852</name>
</gene>
<dbReference type="SUPFAM" id="SSF53639">
    <property type="entry name" value="AraD/HMP-PK domain-like"/>
    <property type="match status" value="1"/>
</dbReference>
<dbReference type="SMART" id="SM01007">
    <property type="entry name" value="Aldolase_II"/>
    <property type="match status" value="1"/>
</dbReference>
<comment type="similarity">
    <text evidence="7">Belongs to the aldolase class II family. MtnB subfamily.</text>
</comment>
<evidence type="ECO:0000313" key="10">
    <source>
        <dbReference type="Proteomes" id="UP000298138"/>
    </source>
</evidence>
<keyword evidence="3 7" id="KW-0479">Metal-binding</keyword>
<dbReference type="PANTHER" id="PTHR10640:SF7">
    <property type="entry name" value="METHYLTHIORIBULOSE-1-PHOSPHATE DEHYDRATASE"/>
    <property type="match status" value="1"/>
</dbReference>
<keyword evidence="10" id="KW-1185">Reference proteome</keyword>
<dbReference type="UniPathway" id="UPA00904">
    <property type="reaction ID" value="UER00875"/>
</dbReference>
<feature type="binding site" evidence="7">
    <location>
        <position position="192"/>
    </location>
    <ligand>
        <name>Zn(2+)</name>
        <dbReference type="ChEBI" id="CHEBI:29105"/>
    </ligand>
</feature>
<evidence type="ECO:0000256" key="4">
    <source>
        <dbReference type="ARBA" id="ARBA00022833"/>
    </source>
</evidence>
<feature type="active site" description="Proton donor/acceptor" evidence="7">
    <location>
        <position position="136"/>
    </location>
</feature>
<sequence>MTSIADPEALIRSEDSNHPANLICSLCRNFYTHGWVTGTGGGISIRDRDEDHDHVFIAPSGVQKERMLPENMFVMDFSTKQYLRTPPALKPSACTPLFMAAFTKRGAGACIHTHSQAAVLCTLMSKGKTFSIANIEQIKAIPKPSTGGYMGYFDTLTIPIIENTAHEEDLKDSLEKAIEEYPETCAVLVRRHGVYVWGDTVWKAKTQCESLDYLFELAVKMWQLGLDPAGPITPVEE</sequence>
<dbReference type="PANTHER" id="PTHR10640">
    <property type="entry name" value="METHYLTHIORIBULOSE-1-PHOSPHATE DEHYDRATASE"/>
    <property type="match status" value="1"/>
</dbReference>
<dbReference type="InterPro" id="IPR017714">
    <property type="entry name" value="MethylthioRu-1-P_deHdtase_MtnB"/>
</dbReference>
<dbReference type="HAMAP" id="MF_03116">
    <property type="entry name" value="Salvage_MtnB_euk"/>
    <property type="match status" value="1"/>
</dbReference>
<dbReference type="InterPro" id="IPR036409">
    <property type="entry name" value="Aldolase_II/adducin_N_sf"/>
</dbReference>
<evidence type="ECO:0000256" key="2">
    <source>
        <dbReference type="ARBA" id="ARBA00022605"/>
    </source>
</evidence>
<evidence type="ECO:0000256" key="1">
    <source>
        <dbReference type="ARBA" id="ARBA00022490"/>
    </source>
</evidence>
<reference evidence="9 10" key="1">
    <citation type="submission" date="2019-04" db="EMBL/GenBank/DDBJ databases">
        <title>Comparative genomics and transcriptomics to analyze fruiting body development in filamentous ascomycetes.</title>
        <authorList>
            <consortium name="DOE Joint Genome Institute"/>
            <person name="Lutkenhaus R."/>
            <person name="Traeger S."/>
            <person name="Breuer J."/>
            <person name="Kuo A."/>
            <person name="Lipzen A."/>
            <person name="Pangilinan J."/>
            <person name="Dilworth D."/>
            <person name="Sandor L."/>
            <person name="Poggeler S."/>
            <person name="Barry K."/>
            <person name="Grigoriev I.V."/>
            <person name="Nowrousian M."/>
        </authorList>
    </citation>
    <scope>NUCLEOTIDE SEQUENCE [LARGE SCALE GENOMIC DNA]</scope>
    <source>
        <strain evidence="9 10">CBS 389.68</strain>
    </source>
</reference>
<proteinExistence type="inferred from homology"/>
<evidence type="ECO:0000256" key="3">
    <source>
        <dbReference type="ARBA" id="ARBA00022723"/>
    </source>
</evidence>
<accession>A0A4S2N0P6</accession>
<dbReference type="InterPro" id="IPR001303">
    <property type="entry name" value="Aldolase_II/adducin_N"/>
</dbReference>
<keyword evidence="2 7" id="KW-0028">Amino-acid biosynthesis</keyword>
<comment type="function">
    <text evidence="7">Catalyzes the dehydration of methylthioribulose-1-phosphate (MTRu-1-P) into 2,3-diketo-5-methylthiopentyl-1-phosphate (DK-MTP-1-P).</text>
</comment>
<comment type="pathway">
    <text evidence="7">Amino-acid biosynthesis; L-methionine biosynthesis via salvage pathway; L-methionine from S-methyl-5-thio-alpha-D-ribose 1-phosphate: step 2/6.</text>
</comment>
<dbReference type="Gene3D" id="3.40.225.10">
    <property type="entry name" value="Class II aldolase/adducin N-terminal domain"/>
    <property type="match status" value="1"/>
</dbReference>
<dbReference type="Pfam" id="PF00596">
    <property type="entry name" value="Aldolase_II"/>
    <property type="match status" value="1"/>
</dbReference>
<keyword evidence="6 7" id="KW-0456">Lyase</keyword>
<evidence type="ECO:0000313" key="9">
    <source>
        <dbReference type="EMBL" id="TGZ82587.1"/>
    </source>
</evidence>
<dbReference type="NCBIfam" id="TIGR03328">
    <property type="entry name" value="salvage_mtnB"/>
    <property type="match status" value="1"/>
</dbReference>
<dbReference type="InParanoid" id="A0A4S2N0P6"/>
<keyword evidence="5 7" id="KW-0486">Methionine biosynthesis</keyword>
<dbReference type="GO" id="GO:0019509">
    <property type="term" value="P:L-methionine salvage from methylthioadenosine"/>
    <property type="evidence" value="ECO:0007669"/>
    <property type="project" value="UniProtKB-UniRule"/>
</dbReference>
<feature type="binding site" evidence="7">
    <location>
        <position position="112"/>
    </location>
    <ligand>
        <name>Zn(2+)</name>
        <dbReference type="ChEBI" id="CHEBI:29105"/>
    </ligand>
</feature>
<feature type="domain" description="Class II aldolase/adducin N-terminal" evidence="8">
    <location>
        <begin position="21"/>
        <end position="219"/>
    </location>
</feature>
<name>A0A4S2N0P6_9PEZI</name>
<dbReference type="GO" id="GO:0008270">
    <property type="term" value="F:zinc ion binding"/>
    <property type="evidence" value="ECO:0007669"/>
    <property type="project" value="UniProtKB-UniRule"/>
</dbReference>
<dbReference type="GO" id="GO:0046570">
    <property type="term" value="F:methylthioribulose 1-phosphate dehydratase activity"/>
    <property type="evidence" value="ECO:0007669"/>
    <property type="project" value="UniProtKB-UniRule"/>
</dbReference>
<organism evidence="9 10">
    <name type="scientific">Ascodesmis nigricans</name>
    <dbReference type="NCBI Taxonomy" id="341454"/>
    <lineage>
        <taxon>Eukaryota</taxon>
        <taxon>Fungi</taxon>
        <taxon>Dikarya</taxon>
        <taxon>Ascomycota</taxon>
        <taxon>Pezizomycotina</taxon>
        <taxon>Pezizomycetes</taxon>
        <taxon>Pezizales</taxon>
        <taxon>Ascodesmidaceae</taxon>
        <taxon>Ascodesmis</taxon>
    </lineage>
</organism>
<dbReference type="AlphaFoldDB" id="A0A4S2N0P6"/>
<dbReference type="InterPro" id="IPR027514">
    <property type="entry name" value="Salvage_MtnB_euk"/>
</dbReference>
<dbReference type="EMBL" id="ML220115">
    <property type="protein sequence ID" value="TGZ82587.1"/>
    <property type="molecule type" value="Genomic_DNA"/>
</dbReference>
<dbReference type="Proteomes" id="UP000298138">
    <property type="component" value="Unassembled WGS sequence"/>
</dbReference>
<dbReference type="OrthoDB" id="191080at2759"/>
<keyword evidence="1 7" id="KW-0963">Cytoplasm</keyword>
<evidence type="ECO:0000256" key="7">
    <source>
        <dbReference type="HAMAP-Rule" id="MF_03116"/>
    </source>
</evidence>
<comment type="subcellular location">
    <subcellularLocation>
        <location evidence="7">Cytoplasm</location>
    </subcellularLocation>
</comment>
<dbReference type="STRING" id="341454.A0A4S2N0P6"/>
<comment type="cofactor">
    <cofactor evidence="7">
        <name>Zn(2+)</name>
        <dbReference type="ChEBI" id="CHEBI:29105"/>
    </cofactor>
    <text evidence="7">Binds 1 zinc ion per subunit.</text>
</comment>
<evidence type="ECO:0000256" key="6">
    <source>
        <dbReference type="ARBA" id="ARBA00023239"/>
    </source>
</evidence>
<evidence type="ECO:0000259" key="8">
    <source>
        <dbReference type="SMART" id="SM01007"/>
    </source>
</evidence>
<dbReference type="FunCoup" id="A0A4S2N0P6">
    <property type="interactions" value="245"/>
</dbReference>
<evidence type="ECO:0000256" key="5">
    <source>
        <dbReference type="ARBA" id="ARBA00023167"/>
    </source>
</evidence>
<feature type="binding site" evidence="7">
    <location>
        <position position="94"/>
    </location>
    <ligand>
        <name>substrate</name>
    </ligand>
</feature>
<protein>
    <recommendedName>
        <fullName evidence="7">Methylthioribulose-1-phosphate dehydratase</fullName>
        <shortName evidence="7">MTRu-1-P dehydratase</shortName>
        <ecNumber evidence="7">4.2.1.109</ecNumber>
    </recommendedName>
</protein>
<comment type="catalytic activity">
    <reaction evidence="7">
        <text>5-(methylsulfanyl)-D-ribulose 1-phosphate = 5-methylsulfanyl-2,3-dioxopentyl phosphate + H2O</text>
        <dbReference type="Rhea" id="RHEA:15549"/>
        <dbReference type="ChEBI" id="CHEBI:15377"/>
        <dbReference type="ChEBI" id="CHEBI:58548"/>
        <dbReference type="ChEBI" id="CHEBI:58828"/>
        <dbReference type="EC" id="4.2.1.109"/>
    </reaction>
</comment>